<name>A0A0J1EQ35_RHOIS</name>
<gene>
    <name evidence="1" type="ORF">RISK_000682</name>
</gene>
<evidence type="ECO:0000313" key="2">
    <source>
        <dbReference type="Proteomes" id="UP000036367"/>
    </source>
</evidence>
<dbReference type="STRING" id="595434.RISK_000682"/>
<dbReference type="PATRIC" id="fig|595434.4.peg.660"/>
<accession>A0A0J1EQ35</accession>
<dbReference type="EMBL" id="LECT01000006">
    <property type="protein sequence ID" value="KLU07604.1"/>
    <property type="molecule type" value="Genomic_DNA"/>
</dbReference>
<evidence type="ECO:0000313" key="1">
    <source>
        <dbReference type="EMBL" id="KLU07604.1"/>
    </source>
</evidence>
<dbReference type="Proteomes" id="UP000036367">
    <property type="component" value="Unassembled WGS sequence"/>
</dbReference>
<organism evidence="1 2">
    <name type="scientific">Rhodopirellula islandica</name>
    <dbReference type="NCBI Taxonomy" id="595434"/>
    <lineage>
        <taxon>Bacteria</taxon>
        <taxon>Pseudomonadati</taxon>
        <taxon>Planctomycetota</taxon>
        <taxon>Planctomycetia</taxon>
        <taxon>Pirellulales</taxon>
        <taxon>Pirellulaceae</taxon>
        <taxon>Rhodopirellula</taxon>
    </lineage>
</organism>
<comment type="caution">
    <text evidence="1">The sequence shown here is derived from an EMBL/GenBank/DDBJ whole genome shotgun (WGS) entry which is preliminary data.</text>
</comment>
<keyword evidence="2" id="KW-1185">Reference proteome</keyword>
<reference evidence="1" key="1">
    <citation type="submission" date="2015-05" db="EMBL/GenBank/DDBJ databases">
        <title>Permanent draft genome of Rhodopirellula islandicus K833.</title>
        <authorList>
            <person name="Kizina J."/>
            <person name="Richter M."/>
            <person name="Glockner F.O."/>
            <person name="Harder J."/>
        </authorList>
    </citation>
    <scope>NUCLEOTIDE SEQUENCE [LARGE SCALE GENOMIC DNA]</scope>
    <source>
        <strain evidence="1">K833</strain>
    </source>
</reference>
<proteinExistence type="predicted"/>
<protein>
    <submittedName>
        <fullName evidence="1">Uncharacterized protein</fullName>
    </submittedName>
</protein>
<sequence length="67" mass="7757">MCHVLGLATALLSDADNATSRLKFHHDKRTLRSCRRYDDESRSSFATFFCKRPDIKQVNRSQKKAAR</sequence>
<dbReference type="AlphaFoldDB" id="A0A0J1EQ35"/>